<comment type="similarity">
    <text evidence="8">Belongs to the eukaryotic/archaeal RNase P protein component 4 family.</text>
</comment>
<dbReference type="GO" id="GO:0004519">
    <property type="term" value="F:endonuclease activity"/>
    <property type="evidence" value="ECO:0007669"/>
    <property type="project" value="UniProtKB-KW"/>
</dbReference>
<keyword evidence="2" id="KW-0819">tRNA processing</keyword>
<keyword evidence="7" id="KW-0862">Zinc</keyword>
<organism evidence="9">
    <name type="scientific">Arion vulgaris</name>
    <dbReference type="NCBI Taxonomy" id="1028688"/>
    <lineage>
        <taxon>Eukaryota</taxon>
        <taxon>Metazoa</taxon>
        <taxon>Spiralia</taxon>
        <taxon>Lophotrochozoa</taxon>
        <taxon>Mollusca</taxon>
        <taxon>Gastropoda</taxon>
        <taxon>Heterobranchia</taxon>
        <taxon>Euthyneura</taxon>
        <taxon>Panpulmonata</taxon>
        <taxon>Eupulmonata</taxon>
        <taxon>Stylommatophora</taxon>
        <taxon>Helicina</taxon>
        <taxon>Arionoidea</taxon>
        <taxon>Arionidae</taxon>
        <taxon>Arion</taxon>
    </lineage>
</organism>
<evidence type="ECO:0000256" key="2">
    <source>
        <dbReference type="ARBA" id="ARBA00022694"/>
    </source>
</evidence>
<evidence type="ECO:0000256" key="5">
    <source>
        <dbReference type="ARBA" id="ARBA00022759"/>
    </source>
</evidence>
<dbReference type="Pfam" id="PF04032">
    <property type="entry name" value="Rpr2"/>
    <property type="match status" value="1"/>
</dbReference>
<sequence>MGKNKETARYVNKEIYQRVNFLYHAAKLVLRQDPRNYDLCRYYISTMRTVAEKHVIRIHPEIKRTFCKCCNVLLVSGQTSRIRSRSKSEPHTVITCLLCGTMKRFMCRTGHCLWIDKPEAWLAAHDKSRHK</sequence>
<dbReference type="GO" id="GO:0046872">
    <property type="term" value="F:metal ion binding"/>
    <property type="evidence" value="ECO:0007669"/>
    <property type="project" value="UniProtKB-KW"/>
</dbReference>
<dbReference type="InterPro" id="IPR007175">
    <property type="entry name" value="Rpr2/Snm1/Rpp21"/>
</dbReference>
<dbReference type="HAMAP" id="MF_00757">
    <property type="entry name" value="RNase_P_4"/>
    <property type="match status" value="1"/>
</dbReference>
<evidence type="ECO:0000256" key="7">
    <source>
        <dbReference type="ARBA" id="ARBA00022833"/>
    </source>
</evidence>
<dbReference type="AlphaFoldDB" id="A0A0B6YTI4"/>
<dbReference type="PANTHER" id="PTHR14742">
    <property type="entry name" value="RIBONUCLEASE P SUBUNIT P21"/>
    <property type="match status" value="1"/>
</dbReference>
<accession>A0A0B6YTI4</accession>
<name>A0A0B6YTI4_9EUPU</name>
<keyword evidence="4" id="KW-0479">Metal-binding</keyword>
<dbReference type="GO" id="GO:0005655">
    <property type="term" value="C:nucleolar ribonuclease P complex"/>
    <property type="evidence" value="ECO:0007669"/>
    <property type="project" value="TreeGrafter"/>
</dbReference>
<dbReference type="InterPro" id="IPR016432">
    <property type="entry name" value="RNP4"/>
</dbReference>
<evidence type="ECO:0000256" key="1">
    <source>
        <dbReference type="ARBA" id="ARBA00022490"/>
    </source>
</evidence>
<keyword evidence="6" id="KW-0378">Hydrolase</keyword>
<evidence type="ECO:0000256" key="6">
    <source>
        <dbReference type="ARBA" id="ARBA00022801"/>
    </source>
</evidence>
<reference evidence="9" key="1">
    <citation type="submission" date="2014-12" db="EMBL/GenBank/DDBJ databases">
        <title>Insight into the proteome of Arion vulgaris.</title>
        <authorList>
            <person name="Aradska J."/>
            <person name="Bulat T."/>
            <person name="Smidak R."/>
            <person name="Sarate P."/>
            <person name="Gangsoo J."/>
            <person name="Sialana F."/>
            <person name="Bilban M."/>
            <person name="Lubec G."/>
        </authorList>
    </citation>
    <scope>NUCLEOTIDE SEQUENCE</scope>
    <source>
        <tissue evidence="9">Skin</tissue>
    </source>
</reference>
<protein>
    <submittedName>
        <fullName evidence="9">Uncharacterized protein</fullName>
    </submittedName>
</protein>
<evidence type="ECO:0000256" key="4">
    <source>
        <dbReference type="ARBA" id="ARBA00022723"/>
    </source>
</evidence>
<proteinExistence type="inferred from homology"/>
<dbReference type="EMBL" id="HACG01012694">
    <property type="protein sequence ID" value="CEK59559.1"/>
    <property type="molecule type" value="Transcribed_RNA"/>
</dbReference>
<evidence type="ECO:0000313" key="9">
    <source>
        <dbReference type="EMBL" id="CEK59559.1"/>
    </source>
</evidence>
<keyword evidence="5" id="KW-0255">Endonuclease</keyword>
<evidence type="ECO:0000256" key="8">
    <source>
        <dbReference type="ARBA" id="ARBA00038402"/>
    </source>
</evidence>
<keyword evidence="3" id="KW-0540">Nuclease</keyword>
<dbReference type="Gene3D" id="6.20.50.20">
    <property type="match status" value="1"/>
</dbReference>
<dbReference type="PANTHER" id="PTHR14742:SF0">
    <property type="entry name" value="RIBONUCLEASE P PROTEIN SUBUNIT P21"/>
    <property type="match status" value="1"/>
</dbReference>
<evidence type="ECO:0000256" key="3">
    <source>
        <dbReference type="ARBA" id="ARBA00022722"/>
    </source>
</evidence>
<dbReference type="GO" id="GO:0016787">
    <property type="term" value="F:hydrolase activity"/>
    <property type="evidence" value="ECO:0007669"/>
    <property type="project" value="UniProtKB-KW"/>
</dbReference>
<keyword evidence="1" id="KW-0963">Cytoplasm</keyword>
<dbReference type="GO" id="GO:0001682">
    <property type="term" value="P:tRNA 5'-leader removal"/>
    <property type="evidence" value="ECO:0007669"/>
    <property type="project" value="InterPro"/>
</dbReference>
<gene>
    <name evidence="9" type="primary">ORF36710</name>
</gene>